<sequence>MQIKNISTRLTLALLCIIIAISAVDAKNKKRSSAKTSSKAKRELVETKIGIEIPKDSTNQKLTSLYNEAMDWLKTPYRRGGMSSRGMDCSGLTGTIYKNVFGVTLQRSSNDISRIDVNDVSKNELRPGDLVFFSTSRRGKRVNHVGVFLGNRHFIHASTSNGVIISSLDEAYYQRTWVKGGRVKSATEKTSSEEIPTT</sequence>
<dbReference type="Proteomes" id="UP000297861">
    <property type="component" value="Unassembled WGS sequence"/>
</dbReference>
<gene>
    <name evidence="6" type="ORF">E2605_10890</name>
</gene>
<dbReference type="OrthoDB" id="9807055at2"/>
<dbReference type="InterPro" id="IPR051202">
    <property type="entry name" value="Peptidase_C40"/>
</dbReference>
<reference evidence="6 7" key="1">
    <citation type="submission" date="2019-03" db="EMBL/GenBank/DDBJ databases">
        <title>San Antonio Military Medical Center submission to MRSN (WRAIR), pending publication.</title>
        <authorList>
            <person name="Blyth D.M."/>
            <person name="Mccarthy S.L."/>
            <person name="Schall S.E."/>
            <person name="Stam J.A."/>
            <person name="Ong A.C."/>
            <person name="Mcgann P.T."/>
        </authorList>
    </citation>
    <scope>NUCLEOTIDE SEQUENCE [LARGE SCALE GENOMIC DNA]</scope>
    <source>
        <strain evidence="6 7">MRSN571793</strain>
    </source>
</reference>
<dbReference type="GO" id="GO:0008234">
    <property type="term" value="F:cysteine-type peptidase activity"/>
    <property type="evidence" value="ECO:0007669"/>
    <property type="project" value="UniProtKB-KW"/>
</dbReference>
<evidence type="ECO:0000256" key="1">
    <source>
        <dbReference type="ARBA" id="ARBA00007074"/>
    </source>
</evidence>
<evidence type="ECO:0000313" key="7">
    <source>
        <dbReference type="Proteomes" id="UP000297861"/>
    </source>
</evidence>
<dbReference type="EMBL" id="SOML01000006">
    <property type="protein sequence ID" value="TFD96091.1"/>
    <property type="molecule type" value="Genomic_DNA"/>
</dbReference>
<accession>A0A4Y8L1E6</accession>
<dbReference type="PANTHER" id="PTHR47053">
    <property type="entry name" value="MUREIN DD-ENDOPEPTIDASE MEPH-RELATED"/>
    <property type="match status" value="1"/>
</dbReference>
<dbReference type="Gene3D" id="3.90.1720.10">
    <property type="entry name" value="endopeptidase domain like (from Nostoc punctiforme)"/>
    <property type="match status" value="1"/>
</dbReference>
<evidence type="ECO:0000259" key="5">
    <source>
        <dbReference type="PROSITE" id="PS51935"/>
    </source>
</evidence>
<protein>
    <submittedName>
        <fullName evidence="6">NlpC/P60 family protein</fullName>
    </submittedName>
</protein>
<dbReference type="AlphaFoldDB" id="A0A4Y8L1E6"/>
<evidence type="ECO:0000256" key="2">
    <source>
        <dbReference type="ARBA" id="ARBA00022670"/>
    </source>
</evidence>
<keyword evidence="3" id="KW-0378">Hydrolase</keyword>
<keyword evidence="2" id="KW-0645">Protease</keyword>
<feature type="domain" description="NlpC/P60" evidence="5">
    <location>
        <begin position="59"/>
        <end position="184"/>
    </location>
</feature>
<organism evidence="6 7">
    <name type="scientific">Dysgonomonas capnocytophagoides</name>
    <dbReference type="NCBI Taxonomy" id="45254"/>
    <lineage>
        <taxon>Bacteria</taxon>
        <taxon>Pseudomonadati</taxon>
        <taxon>Bacteroidota</taxon>
        <taxon>Bacteroidia</taxon>
        <taxon>Bacteroidales</taxon>
        <taxon>Dysgonomonadaceae</taxon>
        <taxon>Dysgonomonas</taxon>
    </lineage>
</organism>
<dbReference type="PANTHER" id="PTHR47053:SF1">
    <property type="entry name" value="MUREIN DD-ENDOPEPTIDASE MEPH-RELATED"/>
    <property type="match status" value="1"/>
</dbReference>
<keyword evidence="4" id="KW-0788">Thiol protease</keyword>
<dbReference type="Pfam" id="PF00877">
    <property type="entry name" value="NLPC_P60"/>
    <property type="match status" value="1"/>
</dbReference>
<dbReference type="RefSeq" id="WP_051290874.1">
    <property type="nucleotide sequence ID" value="NZ_AP028867.1"/>
</dbReference>
<dbReference type="GO" id="GO:0006508">
    <property type="term" value="P:proteolysis"/>
    <property type="evidence" value="ECO:0007669"/>
    <property type="project" value="UniProtKB-KW"/>
</dbReference>
<evidence type="ECO:0000313" key="6">
    <source>
        <dbReference type="EMBL" id="TFD96091.1"/>
    </source>
</evidence>
<evidence type="ECO:0000256" key="4">
    <source>
        <dbReference type="ARBA" id="ARBA00022807"/>
    </source>
</evidence>
<keyword evidence="7" id="KW-1185">Reference proteome</keyword>
<name>A0A4Y8L1E6_9BACT</name>
<proteinExistence type="inferred from homology"/>
<dbReference type="InterPro" id="IPR038765">
    <property type="entry name" value="Papain-like_cys_pep_sf"/>
</dbReference>
<dbReference type="SUPFAM" id="SSF54001">
    <property type="entry name" value="Cysteine proteinases"/>
    <property type="match status" value="1"/>
</dbReference>
<comment type="caution">
    <text evidence="6">The sequence shown here is derived from an EMBL/GenBank/DDBJ whole genome shotgun (WGS) entry which is preliminary data.</text>
</comment>
<comment type="similarity">
    <text evidence="1">Belongs to the peptidase C40 family.</text>
</comment>
<dbReference type="InterPro" id="IPR000064">
    <property type="entry name" value="NLP_P60_dom"/>
</dbReference>
<dbReference type="PROSITE" id="PS51935">
    <property type="entry name" value="NLPC_P60"/>
    <property type="match status" value="1"/>
</dbReference>
<evidence type="ECO:0000256" key="3">
    <source>
        <dbReference type="ARBA" id="ARBA00022801"/>
    </source>
</evidence>
<dbReference type="STRING" id="1121485.GCA_000426485_00515"/>